<feature type="domain" description="Thioredoxin" evidence="13">
    <location>
        <begin position="2"/>
        <end position="158"/>
    </location>
</feature>
<organism evidence="14">
    <name type="scientific">candidate division WOR-3 bacterium</name>
    <dbReference type="NCBI Taxonomy" id="2052148"/>
    <lineage>
        <taxon>Bacteria</taxon>
        <taxon>Bacteria division WOR-3</taxon>
    </lineage>
</organism>
<dbReference type="EC" id="1.11.1.24" evidence="3"/>
<keyword evidence="6" id="KW-0560">Oxidoreductase</keyword>
<dbReference type="GO" id="GO:0008379">
    <property type="term" value="F:thioredoxin peroxidase activity"/>
    <property type="evidence" value="ECO:0007669"/>
    <property type="project" value="TreeGrafter"/>
</dbReference>
<dbReference type="InterPro" id="IPR050924">
    <property type="entry name" value="Peroxiredoxin_BCP/PrxQ"/>
</dbReference>
<dbReference type="EMBL" id="DQWE01000196">
    <property type="protein sequence ID" value="HDI82958.1"/>
    <property type="molecule type" value="Genomic_DNA"/>
</dbReference>
<protein>
    <recommendedName>
        <fullName evidence="3">thioredoxin-dependent peroxiredoxin</fullName>
        <ecNumber evidence="3">1.11.1.24</ecNumber>
    </recommendedName>
    <alternativeName>
        <fullName evidence="9">Thioredoxin peroxidase</fullName>
    </alternativeName>
</protein>
<comment type="subunit">
    <text evidence="2">Monomer.</text>
</comment>
<evidence type="ECO:0000256" key="5">
    <source>
        <dbReference type="ARBA" id="ARBA00022862"/>
    </source>
</evidence>
<gene>
    <name evidence="14" type="ORF">ENF18_04115</name>
</gene>
<evidence type="ECO:0000256" key="9">
    <source>
        <dbReference type="ARBA" id="ARBA00032824"/>
    </source>
</evidence>
<dbReference type="PIRSF" id="PIRSF000239">
    <property type="entry name" value="AHPC"/>
    <property type="match status" value="1"/>
</dbReference>
<dbReference type="Pfam" id="PF00578">
    <property type="entry name" value="AhpC-TSA"/>
    <property type="match status" value="1"/>
</dbReference>
<comment type="similarity">
    <text evidence="10">Belongs to the peroxiredoxin family. BCP/PrxQ subfamily.</text>
</comment>
<dbReference type="PANTHER" id="PTHR42801:SF4">
    <property type="entry name" value="AHPC_TSA FAMILY PROTEIN"/>
    <property type="match status" value="1"/>
</dbReference>
<evidence type="ECO:0000256" key="2">
    <source>
        <dbReference type="ARBA" id="ARBA00011245"/>
    </source>
</evidence>
<dbReference type="Gene3D" id="3.40.30.10">
    <property type="entry name" value="Glutaredoxin"/>
    <property type="match status" value="1"/>
</dbReference>
<keyword evidence="5" id="KW-0049">Antioxidant</keyword>
<evidence type="ECO:0000256" key="1">
    <source>
        <dbReference type="ARBA" id="ARBA00003330"/>
    </source>
</evidence>
<evidence type="ECO:0000256" key="11">
    <source>
        <dbReference type="ARBA" id="ARBA00049091"/>
    </source>
</evidence>
<evidence type="ECO:0000256" key="4">
    <source>
        <dbReference type="ARBA" id="ARBA00022559"/>
    </source>
</evidence>
<keyword evidence="7" id="KW-1015">Disulfide bond</keyword>
<comment type="catalytic activity">
    <reaction evidence="11">
        <text>a hydroperoxide + [thioredoxin]-dithiol = an alcohol + [thioredoxin]-disulfide + H2O</text>
        <dbReference type="Rhea" id="RHEA:62620"/>
        <dbReference type="Rhea" id="RHEA-COMP:10698"/>
        <dbReference type="Rhea" id="RHEA-COMP:10700"/>
        <dbReference type="ChEBI" id="CHEBI:15377"/>
        <dbReference type="ChEBI" id="CHEBI:29950"/>
        <dbReference type="ChEBI" id="CHEBI:30879"/>
        <dbReference type="ChEBI" id="CHEBI:35924"/>
        <dbReference type="ChEBI" id="CHEBI:50058"/>
        <dbReference type="EC" id="1.11.1.24"/>
    </reaction>
</comment>
<feature type="active site" description="Cysteine sulfenic acid (-SOH) intermediate; for peroxidase activity" evidence="12">
    <location>
        <position position="50"/>
    </location>
</feature>
<reference evidence="14" key="1">
    <citation type="journal article" date="2020" name="mSystems">
        <title>Genome- and Community-Level Interaction Insights into Carbon Utilization and Element Cycling Functions of Hydrothermarchaeota in Hydrothermal Sediment.</title>
        <authorList>
            <person name="Zhou Z."/>
            <person name="Liu Y."/>
            <person name="Xu W."/>
            <person name="Pan J."/>
            <person name="Luo Z.H."/>
            <person name="Li M."/>
        </authorList>
    </citation>
    <scope>NUCLEOTIDE SEQUENCE [LARGE SCALE GENOMIC DNA]</scope>
    <source>
        <strain evidence="14">HyVt-102</strain>
    </source>
</reference>
<evidence type="ECO:0000256" key="8">
    <source>
        <dbReference type="ARBA" id="ARBA00023284"/>
    </source>
</evidence>
<evidence type="ECO:0000256" key="6">
    <source>
        <dbReference type="ARBA" id="ARBA00023002"/>
    </source>
</evidence>
<dbReference type="AlphaFoldDB" id="A0A7C0VDE4"/>
<evidence type="ECO:0000256" key="3">
    <source>
        <dbReference type="ARBA" id="ARBA00013017"/>
    </source>
</evidence>
<dbReference type="CDD" id="cd03017">
    <property type="entry name" value="PRX_BCP"/>
    <property type="match status" value="1"/>
</dbReference>
<dbReference type="InterPro" id="IPR024706">
    <property type="entry name" value="Peroxiredoxin_AhpC-typ"/>
</dbReference>
<dbReference type="SUPFAM" id="SSF52833">
    <property type="entry name" value="Thioredoxin-like"/>
    <property type="match status" value="1"/>
</dbReference>
<dbReference type="FunFam" id="3.40.30.10:FF:000007">
    <property type="entry name" value="Thioredoxin-dependent thiol peroxidase"/>
    <property type="match status" value="1"/>
</dbReference>
<dbReference type="InterPro" id="IPR036249">
    <property type="entry name" value="Thioredoxin-like_sf"/>
</dbReference>
<evidence type="ECO:0000256" key="7">
    <source>
        <dbReference type="ARBA" id="ARBA00023157"/>
    </source>
</evidence>
<dbReference type="Proteomes" id="UP000885847">
    <property type="component" value="Unassembled WGS sequence"/>
</dbReference>
<dbReference type="GO" id="GO:0045454">
    <property type="term" value="P:cell redox homeostasis"/>
    <property type="evidence" value="ECO:0007669"/>
    <property type="project" value="TreeGrafter"/>
</dbReference>
<proteinExistence type="inferred from homology"/>
<dbReference type="GO" id="GO:0034599">
    <property type="term" value="P:cellular response to oxidative stress"/>
    <property type="evidence" value="ECO:0007669"/>
    <property type="project" value="TreeGrafter"/>
</dbReference>
<evidence type="ECO:0000256" key="10">
    <source>
        <dbReference type="ARBA" id="ARBA00038489"/>
    </source>
</evidence>
<name>A0A7C0VDE4_UNCW3</name>
<evidence type="ECO:0000256" key="12">
    <source>
        <dbReference type="PIRSR" id="PIRSR000239-1"/>
    </source>
</evidence>
<accession>A0A7C0VDE4</accession>
<dbReference type="GO" id="GO:0005737">
    <property type="term" value="C:cytoplasm"/>
    <property type="evidence" value="ECO:0007669"/>
    <property type="project" value="TreeGrafter"/>
</dbReference>
<sequence length="158" mass="18113">MVEEGKKAKAFCLEGIDPEGNNGEFCLKDFLNREKYIILYFYPRDNTSGCTKEATGFRDAIPEIEKEAFVIGISPDTVESHRKFMDKHGLNFYLLSDREKKVMMAYGAYGEKRMYGKTTMGVIRSTFLIAPDGKVIKVWRKVKVKGHIEEVIRTLKSL</sequence>
<keyword evidence="8" id="KW-0676">Redox-active center</keyword>
<comment type="caution">
    <text evidence="14">The sequence shown here is derived from an EMBL/GenBank/DDBJ whole genome shotgun (WGS) entry which is preliminary data.</text>
</comment>
<dbReference type="PANTHER" id="PTHR42801">
    <property type="entry name" value="THIOREDOXIN-DEPENDENT PEROXIDE REDUCTASE"/>
    <property type="match status" value="1"/>
</dbReference>
<comment type="function">
    <text evidence="1">Thiol-specific peroxidase that catalyzes the reduction of hydrogen peroxide and organic hydroperoxides to water and alcohols, respectively. Plays a role in cell protection against oxidative stress by detoxifying peroxides and as sensor of hydrogen peroxide-mediated signaling events.</text>
</comment>
<keyword evidence="4" id="KW-0575">Peroxidase</keyword>
<dbReference type="InterPro" id="IPR013766">
    <property type="entry name" value="Thioredoxin_domain"/>
</dbReference>
<evidence type="ECO:0000259" key="13">
    <source>
        <dbReference type="PROSITE" id="PS51352"/>
    </source>
</evidence>
<evidence type="ECO:0000313" key="14">
    <source>
        <dbReference type="EMBL" id="HDI82958.1"/>
    </source>
</evidence>
<dbReference type="InterPro" id="IPR000866">
    <property type="entry name" value="AhpC/TSA"/>
</dbReference>
<dbReference type="PROSITE" id="PS51352">
    <property type="entry name" value="THIOREDOXIN_2"/>
    <property type="match status" value="1"/>
</dbReference>